<dbReference type="Gene3D" id="1.10.10.10">
    <property type="entry name" value="Winged helix-like DNA-binding domain superfamily/Winged helix DNA-binding domain"/>
    <property type="match status" value="1"/>
</dbReference>
<evidence type="ECO:0000256" key="3">
    <source>
        <dbReference type="ARBA" id="ARBA00023163"/>
    </source>
</evidence>
<dbReference type="SUPFAM" id="SSF46785">
    <property type="entry name" value="Winged helix' DNA-binding domain"/>
    <property type="match status" value="1"/>
</dbReference>
<evidence type="ECO:0000313" key="5">
    <source>
        <dbReference type="EMBL" id="MFB0836100.1"/>
    </source>
</evidence>
<evidence type="ECO:0000256" key="2">
    <source>
        <dbReference type="ARBA" id="ARBA00023125"/>
    </source>
</evidence>
<evidence type="ECO:0000259" key="4">
    <source>
        <dbReference type="PROSITE" id="PS50949"/>
    </source>
</evidence>
<dbReference type="Pfam" id="PF00392">
    <property type="entry name" value="GntR"/>
    <property type="match status" value="1"/>
</dbReference>
<dbReference type="SUPFAM" id="SSF48008">
    <property type="entry name" value="GntR ligand-binding domain-like"/>
    <property type="match status" value="1"/>
</dbReference>
<keyword evidence="2" id="KW-0238">DNA-binding</keyword>
<dbReference type="Gene3D" id="1.20.120.530">
    <property type="entry name" value="GntR ligand-binding domain-like"/>
    <property type="match status" value="1"/>
</dbReference>
<dbReference type="InterPro" id="IPR000524">
    <property type="entry name" value="Tscrpt_reg_HTH_GntR"/>
</dbReference>
<dbReference type="InterPro" id="IPR008920">
    <property type="entry name" value="TF_FadR/GntR_C"/>
</dbReference>
<sequence length="248" mass="26637">MNTLEKGIFPFGLGRLNDESVSKRADGVVRQLEMAIDVGLLIEGQRLPSEAELAGELGVSTVTLRQALTILRDKGLVVTRRGRAGGSYVQDSSSIGAERAEAQLRAASTEELRDLGDFAGSVNGAAARLAAGRALPEEVHRLDELARHFADAPSADARRRADSRFHIELGVVAQSPRLTALIVQAQGRVVPLLWVPGSLPSDEAVRDHARIVECIRDGDAEGAQRHAVEHCEREARVLIGRHLALATA</sequence>
<keyword evidence="6" id="KW-1185">Reference proteome</keyword>
<feature type="domain" description="HTH gntR-type" evidence="4">
    <location>
        <begin position="22"/>
        <end position="92"/>
    </location>
</feature>
<dbReference type="InterPro" id="IPR036388">
    <property type="entry name" value="WH-like_DNA-bd_sf"/>
</dbReference>
<dbReference type="Pfam" id="PF07729">
    <property type="entry name" value="FCD"/>
    <property type="match status" value="1"/>
</dbReference>
<accession>A0ABV4UR02</accession>
<name>A0ABV4UR02_9MICC</name>
<dbReference type="PROSITE" id="PS50949">
    <property type="entry name" value="HTH_GNTR"/>
    <property type="match status" value="1"/>
</dbReference>
<comment type="caution">
    <text evidence="5">The sequence shown here is derived from an EMBL/GenBank/DDBJ whole genome shotgun (WGS) entry which is preliminary data.</text>
</comment>
<reference evidence="5 6" key="1">
    <citation type="submission" date="2024-09" db="EMBL/GenBank/DDBJ databases">
        <authorList>
            <person name="Salinas-Garcia M.A."/>
            <person name="Prieme A."/>
        </authorList>
    </citation>
    <scope>NUCLEOTIDE SEQUENCE [LARGE SCALE GENOMIC DNA]</scope>
    <source>
        <strain evidence="5 6">DSM 21081</strain>
    </source>
</reference>
<dbReference type="PANTHER" id="PTHR43537:SF24">
    <property type="entry name" value="GLUCONATE OPERON TRANSCRIPTIONAL REPRESSOR"/>
    <property type="match status" value="1"/>
</dbReference>
<protein>
    <submittedName>
        <fullName evidence="5">FadR/GntR family transcriptional regulator</fullName>
    </submittedName>
</protein>
<dbReference type="PRINTS" id="PR00035">
    <property type="entry name" value="HTHGNTR"/>
</dbReference>
<dbReference type="RefSeq" id="WP_373973276.1">
    <property type="nucleotide sequence ID" value="NZ_JBHDLJ010000018.1"/>
</dbReference>
<dbReference type="InterPro" id="IPR011711">
    <property type="entry name" value="GntR_C"/>
</dbReference>
<keyword evidence="3" id="KW-0804">Transcription</keyword>
<dbReference type="InterPro" id="IPR036390">
    <property type="entry name" value="WH_DNA-bd_sf"/>
</dbReference>
<dbReference type="EMBL" id="JBHDLJ010000018">
    <property type="protein sequence ID" value="MFB0836100.1"/>
    <property type="molecule type" value="Genomic_DNA"/>
</dbReference>
<proteinExistence type="predicted"/>
<evidence type="ECO:0000256" key="1">
    <source>
        <dbReference type="ARBA" id="ARBA00023015"/>
    </source>
</evidence>
<keyword evidence="1" id="KW-0805">Transcription regulation</keyword>
<dbReference type="SMART" id="SM00895">
    <property type="entry name" value="FCD"/>
    <property type="match status" value="1"/>
</dbReference>
<dbReference type="SMART" id="SM00345">
    <property type="entry name" value="HTH_GNTR"/>
    <property type="match status" value="1"/>
</dbReference>
<dbReference type="PANTHER" id="PTHR43537">
    <property type="entry name" value="TRANSCRIPTIONAL REGULATOR, GNTR FAMILY"/>
    <property type="match status" value="1"/>
</dbReference>
<evidence type="ECO:0000313" key="6">
    <source>
        <dbReference type="Proteomes" id="UP001575652"/>
    </source>
</evidence>
<dbReference type="Proteomes" id="UP001575652">
    <property type="component" value="Unassembled WGS sequence"/>
</dbReference>
<organism evidence="5 6">
    <name type="scientific">Arthrobacter halodurans</name>
    <dbReference type="NCBI Taxonomy" id="516699"/>
    <lineage>
        <taxon>Bacteria</taxon>
        <taxon>Bacillati</taxon>
        <taxon>Actinomycetota</taxon>
        <taxon>Actinomycetes</taxon>
        <taxon>Micrococcales</taxon>
        <taxon>Micrococcaceae</taxon>
        <taxon>Arthrobacter</taxon>
    </lineage>
</organism>
<dbReference type="CDD" id="cd07377">
    <property type="entry name" value="WHTH_GntR"/>
    <property type="match status" value="1"/>
</dbReference>
<gene>
    <name evidence="5" type="ORF">ACETWP_16040</name>
</gene>